<dbReference type="RefSeq" id="WP_394834616.1">
    <property type="nucleotide sequence ID" value="NZ_CP089929.1"/>
</dbReference>
<protein>
    <recommendedName>
        <fullName evidence="3">DUF1801 domain-containing protein</fullName>
    </recommendedName>
</protein>
<accession>A0ABZ2L1Z3</accession>
<proteinExistence type="predicted"/>
<evidence type="ECO:0000313" key="1">
    <source>
        <dbReference type="EMBL" id="WXB04973.1"/>
    </source>
</evidence>
<reference evidence="1" key="1">
    <citation type="submission" date="2021-12" db="EMBL/GenBank/DDBJ databases">
        <title>Discovery of the Pendulisporaceae a myxobacterial family with distinct sporulation behavior and unique specialized metabolism.</title>
        <authorList>
            <person name="Garcia R."/>
            <person name="Popoff A."/>
            <person name="Bader C.D."/>
            <person name="Loehr J."/>
            <person name="Walesch S."/>
            <person name="Walt C."/>
            <person name="Boldt J."/>
            <person name="Bunk B."/>
            <person name="Haeckl F.J.F.P.J."/>
            <person name="Gunesch A.P."/>
            <person name="Birkelbach J."/>
            <person name="Nuebel U."/>
            <person name="Pietschmann T."/>
            <person name="Bach T."/>
            <person name="Mueller R."/>
        </authorList>
    </citation>
    <scope>NUCLEOTIDE SEQUENCE</scope>
    <source>
        <strain evidence="1">MSr11367</strain>
    </source>
</reference>
<evidence type="ECO:0008006" key="3">
    <source>
        <dbReference type="Google" id="ProtNLM"/>
    </source>
</evidence>
<name>A0ABZ2L1Z3_9BACT</name>
<sequence>MRRDPDELFATRKKKKIPFEFVLDELDGVGPWTRPMFGCIAVYVEEKIMFLLRDKKNDGDNGVWVATTKEHHDSLRRELPSLRSISVLGTGETNWQMIPVDSDDFEDSVLRACAMVRGRDPRIGKVPSAKKKKKRAPR</sequence>
<dbReference type="Proteomes" id="UP001374803">
    <property type="component" value="Chromosome"/>
</dbReference>
<evidence type="ECO:0000313" key="2">
    <source>
        <dbReference type="Proteomes" id="UP001374803"/>
    </source>
</evidence>
<keyword evidence="2" id="KW-1185">Reference proteome</keyword>
<dbReference type="EMBL" id="CP089983">
    <property type="protein sequence ID" value="WXB04973.1"/>
    <property type="molecule type" value="Genomic_DNA"/>
</dbReference>
<organism evidence="1 2">
    <name type="scientific">Pendulispora rubella</name>
    <dbReference type="NCBI Taxonomy" id="2741070"/>
    <lineage>
        <taxon>Bacteria</taxon>
        <taxon>Pseudomonadati</taxon>
        <taxon>Myxococcota</taxon>
        <taxon>Myxococcia</taxon>
        <taxon>Myxococcales</taxon>
        <taxon>Sorangiineae</taxon>
        <taxon>Pendulisporaceae</taxon>
        <taxon>Pendulispora</taxon>
    </lineage>
</organism>
<gene>
    <name evidence="1" type="ORF">LVJ94_49785</name>
</gene>